<dbReference type="GO" id="GO:2000143">
    <property type="term" value="P:negative regulation of DNA-templated transcription initiation"/>
    <property type="evidence" value="ECO:0007669"/>
    <property type="project" value="TreeGrafter"/>
</dbReference>
<dbReference type="AlphaFoldDB" id="A0A1T4VT85"/>
<dbReference type="CDD" id="cd16320">
    <property type="entry name" value="MraZ_N"/>
    <property type="match status" value="1"/>
</dbReference>
<dbReference type="STRING" id="92487.SAMN02745130_00216"/>
<dbReference type="GO" id="GO:0005737">
    <property type="term" value="C:cytoplasm"/>
    <property type="evidence" value="ECO:0007669"/>
    <property type="project" value="UniProtKB-UniRule"/>
</dbReference>
<evidence type="ECO:0000256" key="4">
    <source>
        <dbReference type="ARBA" id="ARBA00023015"/>
    </source>
</evidence>
<keyword evidence="4 7" id="KW-0805">Transcription regulation</keyword>
<comment type="subcellular location">
    <subcellularLocation>
        <location evidence="7">Cytoplasm</location>
        <location evidence="7">Nucleoid</location>
    </subcellularLocation>
</comment>
<dbReference type="GO" id="GO:0009295">
    <property type="term" value="C:nucleoid"/>
    <property type="evidence" value="ECO:0007669"/>
    <property type="project" value="UniProtKB-SubCell"/>
</dbReference>
<dbReference type="GO" id="GO:0003700">
    <property type="term" value="F:DNA-binding transcription factor activity"/>
    <property type="evidence" value="ECO:0007669"/>
    <property type="project" value="UniProtKB-UniRule"/>
</dbReference>
<dbReference type="GO" id="GO:0000976">
    <property type="term" value="F:transcription cis-regulatory region binding"/>
    <property type="evidence" value="ECO:0007669"/>
    <property type="project" value="TreeGrafter"/>
</dbReference>
<evidence type="ECO:0000313" key="9">
    <source>
        <dbReference type="EMBL" id="SKA68173.1"/>
    </source>
</evidence>
<comment type="similarity">
    <text evidence="7">Belongs to the MraZ family.</text>
</comment>
<evidence type="ECO:0000256" key="7">
    <source>
        <dbReference type="HAMAP-Rule" id="MF_01008"/>
    </source>
</evidence>
<dbReference type="OrthoDB" id="9807753at2"/>
<evidence type="ECO:0000256" key="1">
    <source>
        <dbReference type="ARBA" id="ARBA00013860"/>
    </source>
</evidence>
<keyword evidence="5 7" id="KW-0238">DNA-binding</keyword>
<dbReference type="InterPro" id="IPR037914">
    <property type="entry name" value="SpoVT-AbrB_sf"/>
</dbReference>
<dbReference type="Proteomes" id="UP000190460">
    <property type="component" value="Unassembled WGS sequence"/>
</dbReference>
<dbReference type="SUPFAM" id="SSF89447">
    <property type="entry name" value="AbrB/MazE/MraZ-like"/>
    <property type="match status" value="1"/>
</dbReference>
<dbReference type="EMBL" id="FUYB01000001">
    <property type="protein sequence ID" value="SKA68173.1"/>
    <property type="molecule type" value="Genomic_DNA"/>
</dbReference>
<proteinExistence type="inferred from homology"/>
<dbReference type="NCBIfam" id="TIGR00242">
    <property type="entry name" value="division/cell wall cluster transcriptional repressor MraZ"/>
    <property type="match status" value="1"/>
</dbReference>
<keyword evidence="2 7" id="KW-0963">Cytoplasm</keyword>
<dbReference type="PROSITE" id="PS51740">
    <property type="entry name" value="SPOVT_ABRB"/>
    <property type="match status" value="2"/>
</dbReference>
<dbReference type="Pfam" id="PF02381">
    <property type="entry name" value="MraZ"/>
    <property type="match status" value="2"/>
</dbReference>
<accession>A0A1T4VT85</accession>
<name>A0A1T4VT85_9GAMM</name>
<dbReference type="InterPro" id="IPR020603">
    <property type="entry name" value="MraZ_dom"/>
</dbReference>
<dbReference type="RefSeq" id="WP_078920727.1">
    <property type="nucleotide sequence ID" value="NZ_FUYB01000001.1"/>
</dbReference>
<dbReference type="InterPro" id="IPR035644">
    <property type="entry name" value="MraZ_C"/>
</dbReference>
<comment type="subunit">
    <text evidence="7">Forms oligomers.</text>
</comment>
<sequence length="151" mass="17216">MFRGISNISIDTKGRLSMPSKYRDAILASAAGQIVITVDHVDQCLLIYPMDQWLKVEQALMSLPNLSRRVRNMQRLILGHAAELELDVQGRVLLPAPLREYAGLDKRVVLVGQINKFELWDADQWQQARDLWLQEARADDEADDLLSQVCM</sequence>
<feature type="domain" description="SpoVT-AbrB" evidence="8">
    <location>
        <begin position="81"/>
        <end position="124"/>
    </location>
</feature>
<dbReference type="CDD" id="cd16321">
    <property type="entry name" value="MraZ_C"/>
    <property type="match status" value="1"/>
</dbReference>
<evidence type="ECO:0000256" key="3">
    <source>
        <dbReference type="ARBA" id="ARBA00022737"/>
    </source>
</evidence>
<evidence type="ECO:0000259" key="8">
    <source>
        <dbReference type="PROSITE" id="PS51740"/>
    </source>
</evidence>
<keyword evidence="6 7" id="KW-0804">Transcription</keyword>
<evidence type="ECO:0000256" key="5">
    <source>
        <dbReference type="ARBA" id="ARBA00023125"/>
    </source>
</evidence>
<dbReference type="InterPro" id="IPR007159">
    <property type="entry name" value="SpoVT-AbrB_dom"/>
</dbReference>
<gene>
    <name evidence="7" type="primary">mraZ</name>
    <name evidence="9" type="ORF">SAMN02745130_00216</name>
</gene>
<evidence type="ECO:0000256" key="2">
    <source>
        <dbReference type="ARBA" id="ARBA00022490"/>
    </source>
</evidence>
<keyword evidence="3" id="KW-0677">Repeat</keyword>
<dbReference type="InterPro" id="IPR038619">
    <property type="entry name" value="MraZ_sf"/>
</dbReference>
<dbReference type="PANTHER" id="PTHR34701:SF1">
    <property type="entry name" value="TRANSCRIPTIONAL REGULATOR MRAZ"/>
    <property type="match status" value="1"/>
</dbReference>
<evidence type="ECO:0000256" key="6">
    <source>
        <dbReference type="ARBA" id="ARBA00023163"/>
    </source>
</evidence>
<dbReference type="PANTHER" id="PTHR34701">
    <property type="entry name" value="TRANSCRIPTIONAL REGULATOR MRAZ"/>
    <property type="match status" value="1"/>
</dbReference>
<protein>
    <recommendedName>
        <fullName evidence="1 7">Transcriptional regulator MraZ</fullName>
    </recommendedName>
</protein>
<keyword evidence="10" id="KW-1185">Reference proteome</keyword>
<evidence type="ECO:0000313" key="10">
    <source>
        <dbReference type="Proteomes" id="UP000190460"/>
    </source>
</evidence>
<dbReference type="HAMAP" id="MF_01008">
    <property type="entry name" value="MraZ"/>
    <property type="match status" value="1"/>
</dbReference>
<dbReference type="InterPro" id="IPR003444">
    <property type="entry name" value="MraZ"/>
</dbReference>
<feature type="domain" description="SpoVT-AbrB" evidence="8">
    <location>
        <begin position="5"/>
        <end position="52"/>
    </location>
</feature>
<dbReference type="InterPro" id="IPR035642">
    <property type="entry name" value="MraZ_N"/>
</dbReference>
<reference evidence="10" key="1">
    <citation type="submission" date="2017-02" db="EMBL/GenBank/DDBJ databases">
        <authorList>
            <person name="Varghese N."/>
            <person name="Submissions S."/>
        </authorList>
    </citation>
    <scope>NUCLEOTIDE SEQUENCE [LARGE SCALE GENOMIC DNA]</scope>
    <source>
        <strain evidence="10">ATCC 49788</strain>
    </source>
</reference>
<dbReference type="Gene3D" id="3.40.1550.20">
    <property type="entry name" value="Transcriptional regulator MraZ domain"/>
    <property type="match status" value="1"/>
</dbReference>
<organism evidence="9 10">
    <name type="scientific">Thiothrix eikelboomii</name>
    <dbReference type="NCBI Taxonomy" id="92487"/>
    <lineage>
        <taxon>Bacteria</taxon>
        <taxon>Pseudomonadati</taxon>
        <taxon>Pseudomonadota</taxon>
        <taxon>Gammaproteobacteria</taxon>
        <taxon>Thiotrichales</taxon>
        <taxon>Thiotrichaceae</taxon>
        <taxon>Thiothrix</taxon>
    </lineage>
</organism>